<dbReference type="STRING" id="460265.Mnod_2266"/>
<dbReference type="AlphaFoldDB" id="B8IA18"/>
<accession>B8IA18</accession>
<evidence type="ECO:0000313" key="2">
    <source>
        <dbReference type="Proteomes" id="UP000008207"/>
    </source>
</evidence>
<proteinExistence type="predicted"/>
<evidence type="ECO:0000313" key="1">
    <source>
        <dbReference type="EMBL" id="ACL57246.1"/>
    </source>
</evidence>
<protein>
    <submittedName>
        <fullName evidence="1">Uncharacterized protein</fullName>
    </submittedName>
</protein>
<name>B8IA18_METNO</name>
<dbReference type="EMBL" id="CP001349">
    <property type="protein sequence ID" value="ACL57246.1"/>
    <property type="molecule type" value="Genomic_DNA"/>
</dbReference>
<gene>
    <name evidence="1" type="ordered locus">Mnod_2266</name>
</gene>
<dbReference type="Proteomes" id="UP000008207">
    <property type="component" value="Chromosome"/>
</dbReference>
<sequence>MGQEHMTIYALAISGKILLRYPGEMPFSHSLHPSPPFHSQAG</sequence>
<keyword evidence="2" id="KW-1185">Reference proteome</keyword>
<reference evidence="1 2" key="1">
    <citation type="submission" date="2009-01" db="EMBL/GenBank/DDBJ databases">
        <title>Complete sequence of chromosome of Methylobacterium nodulans ORS 2060.</title>
        <authorList>
            <consortium name="US DOE Joint Genome Institute"/>
            <person name="Lucas S."/>
            <person name="Copeland A."/>
            <person name="Lapidus A."/>
            <person name="Glavina del Rio T."/>
            <person name="Dalin E."/>
            <person name="Tice H."/>
            <person name="Bruce D."/>
            <person name="Goodwin L."/>
            <person name="Pitluck S."/>
            <person name="Sims D."/>
            <person name="Brettin T."/>
            <person name="Detter J.C."/>
            <person name="Han C."/>
            <person name="Larimer F."/>
            <person name="Land M."/>
            <person name="Hauser L."/>
            <person name="Kyrpides N."/>
            <person name="Ivanova N."/>
            <person name="Marx C.J."/>
            <person name="Richardson P."/>
        </authorList>
    </citation>
    <scope>NUCLEOTIDE SEQUENCE [LARGE SCALE GENOMIC DNA]</scope>
    <source>
        <strain evidence="2">LMG 21967 / CNCM I-2342 / ORS 2060</strain>
    </source>
</reference>
<dbReference type="HOGENOM" id="CLU_3253946_0_0_5"/>
<organism evidence="1 2">
    <name type="scientific">Methylobacterium nodulans (strain LMG 21967 / CNCM I-2342 / ORS 2060)</name>
    <dbReference type="NCBI Taxonomy" id="460265"/>
    <lineage>
        <taxon>Bacteria</taxon>
        <taxon>Pseudomonadati</taxon>
        <taxon>Pseudomonadota</taxon>
        <taxon>Alphaproteobacteria</taxon>
        <taxon>Hyphomicrobiales</taxon>
        <taxon>Methylobacteriaceae</taxon>
        <taxon>Methylobacterium</taxon>
    </lineage>
</organism>
<dbReference type="KEGG" id="mno:Mnod_2266"/>